<dbReference type="PANTHER" id="PTHR34061">
    <property type="entry name" value="PROTEIN, PUTATIVE-RELATED"/>
    <property type="match status" value="1"/>
</dbReference>
<protein>
    <submittedName>
        <fullName evidence="2">Uncharacterized protein</fullName>
    </submittedName>
</protein>
<evidence type="ECO:0000256" key="1">
    <source>
        <dbReference type="SAM" id="MobiDB-lite"/>
    </source>
</evidence>
<comment type="caution">
    <text evidence="2">The sequence shown here is derived from an EMBL/GenBank/DDBJ whole genome shotgun (WGS) entry which is preliminary data.</text>
</comment>
<proteinExistence type="predicted"/>
<name>A0AAD3XVX9_NEPGR</name>
<feature type="compositionally biased region" description="Acidic residues" evidence="1">
    <location>
        <begin position="44"/>
        <end position="54"/>
    </location>
</feature>
<evidence type="ECO:0000313" key="2">
    <source>
        <dbReference type="EMBL" id="GMH18345.1"/>
    </source>
</evidence>
<dbReference type="Proteomes" id="UP001279734">
    <property type="component" value="Unassembled WGS sequence"/>
</dbReference>
<keyword evidence="3" id="KW-1185">Reference proteome</keyword>
<sequence length="107" mass="11562">MEDGASITPYGRIYTVANYVGSTVVSAFFASLERCSCIDLGTSDLDDEEEEEEESKERPLMMSNSVRHDDPHHPVAPPEAPSVPGCAAAQPASVDAFPIVRYTSLKT</sequence>
<gene>
    <name evidence="2" type="ORF">Nepgr_020186</name>
</gene>
<accession>A0AAD3XVX9</accession>
<dbReference type="EMBL" id="BSYO01000019">
    <property type="protein sequence ID" value="GMH18345.1"/>
    <property type="molecule type" value="Genomic_DNA"/>
</dbReference>
<dbReference type="AlphaFoldDB" id="A0AAD3XVX9"/>
<dbReference type="PANTHER" id="PTHR34061:SF11">
    <property type="entry name" value="PROTEIN, PUTATIVE-RELATED"/>
    <property type="match status" value="1"/>
</dbReference>
<evidence type="ECO:0000313" key="3">
    <source>
        <dbReference type="Proteomes" id="UP001279734"/>
    </source>
</evidence>
<reference evidence="2" key="1">
    <citation type="submission" date="2023-05" db="EMBL/GenBank/DDBJ databases">
        <title>Nepenthes gracilis genome sequencing.</title>
        <authorList>
            <person name="Fukushima K."/>
        </authorList>
    </citation>
    <scope>NUCLEOTIDE SEQUENCE</scope>
    <source>
        <strain evidence="2">SING2019-196</strain>
    </source>
</reference>
<feature type="region of interest" description="Disordered" evidence="1">
    <location>
        <begin position="40"/>
        <end position="87"/>
    </location>
</feature>
<organism evidence="2 3">
    <name type="scientific">Nepenthes gracilis</name>
    <name type="common">Slender pitcher plant</name>
    <dbReference type="NCBI Taxonomy" id="150966"/>
    <lineage>
        <taxon>Eukaryota</taxon>
        <taxon>Viridiplantae</taxon>
        <taxon>Streptophyta</taxon>
        <taxon>Embryophyta</taxon>
        <taxon>Tracheophyta</taxon>
        <taxon>Spermatophyta</taxon>
        <taxon>Magnoliopsida</taxon>
        <taxon>eudicotyledons</taxon>
        <taxon>Gunneridae</taxon>
        <taxon>Pentapetalae</taxon>
        <taxon>Caryophyllales</taxon>
        <taxon>Nepenthaceae</taxon>
        <taxon>Nepenthes</taxon>
    </lineage>
</organism>